<dbReference type="EMBL" id="JBHTMC010000020">
    <property type="protein sequence ID" value="MFD1263806.1"/>
    <property type="molecule type" value="Genomic_DNA"/>
</dbReference>
<dbReference type="InterPro" id="IPR018677">
    <property type="entry name" value="DUF2157"/>
</dbReference>
<gene>
    <name evidence="3" type="ORF">ACFQ4M_09430</name>
</gene>
<reference evidence="4" key="1">
    <citation type="journal article" date="2019" name="Int. J. Syst. Evol. Microbiol.">
        <title>The Global Catalogue of Microorganisms (GCM) 10K type strain sequencing project: providing services to taxonomists for standard genome sequencing and annotation.</title>
        <authorList>
            <consortium name="The Broad Institute Genomics Platform"/>
            <consortium name="The Broad Institute Genome Sequencing Center for Infectious Disease"/>
            <person name="Wu L."/>
            <person name="Ma J."/>
        </authorList>
    </citation>
    <scope>NUCLEOTIDE SEQUENCE [LARGE SCALE GENOMIC DNA]</scope>
    <source>
        <strain evidence="4">CCUG 48884</strain>
    </source>
</reference>
<feature type="transmembrane region" description="Helical" evidence="1">
    <location>
        <begin position="133"/>
        <end position="150"/>
    </location>
</feature>
<dbReference type="RefSeq" id="WP_002942333.1">
    <property type="nucleotide sequence ID" value="NZ_JARQZE010000005.1"/>
</dbReference>
<evidence type="ECO:0000256" key="1">
    <source>
        <dbReference type="SAM" id="Phobius"/>
    </source>
</evidence>
<protein>
    <submittedName>
        <fullName evidence="3">DUF2157 domain-containing protein</fullName>
    </submittedName>
</protein>
<keyword evidence="4" id="KW-1185">Reference proteome</keyword>
<feature type="transmembrane region" description="Helical" evidence="1">
    <location>
        <begin position="74"/>
        <end position="95"/>
    </location>
</feature>
<evidence type="ECO:0000259" key="2">
    <source>
        <dbReference type="Pfam" id="PF09925"/>
    </source>
</evidence>
<sequence length="353" mass="39548">MSPSTRSEAQQRVDDIHAFRVELARLEGEGVLQLESAQRQALTRHHDSVLDDFAVRFDIDRDTQARQLSLGMRVASFLGALALAASVFFLFYQFWGFFTETAQVVTLIGASLASLGLTAWIQGRDASGYFTKLAAMVAFACFVLNLYMLGQIFNVTPSDTVLLPWATFAFLLAYRYDLRLLLAAGICCVIAWVSARVGAFGGVYWLSAGEWPEHYFPVGALLLAVPMLISHRRFAGFEAIYRVFGLLCLLVPMLILGHWGRGSHLDIDPWLIEGGYQVAGFVVSALAIWTGARRSWNDMVNTGIVFFVLLLYTKFFDWWWAIMPKWLFFLVLALSAILVLVVLRRLRGRGVPA</sequence>
<keyword evidence="1" id="KW-1133">Transmembrane helix</keyword>
<feature type="transmembrane region" description="Helical" evidence="1">
    <location>
        <begin position="299"/>
        <end position="320"/>
    </location>
</feature>
<proteinExistence type="predicted"/>
<evidence type="ECO:0000313" key="4">
    <source>
        <dbReference type="Proteomes" id="UP001597158"/>
    </source>
</evidence>
<organism evidence="3 4">
    <name type="scientific">Thauera mechernichensis</name>
    <dbReference type="NCBI Taxonomy" id="82788"/>
    <lineage>
        <taxon>Bacteria</taxon>
        <taxon>Pseudomonadati</taxon>
        <taxon>Pseudomonadota</taxon>
        <taxon>Betaproteobacteria</taxon>
        <taxon>Rhodocyclales</taxon>
        <taxon>Zoogloeaceae</taxon>
        <taxon>Thauera</taxon>
    </lineage>
</organism>
<dbReference type="Pfam" id="PF09925">
    <property type="entry name" value="DUF2157"/>
    <property type="match status" value="1"/>
</dbReference>
<comment type="caution">
    <text evidence="3">The sequence shown here is derived from an EMBL/GenBank/DDBJ whole genome shotgun (WGS) entry which is preliminary data.</text>
</comment>
<feature type="transmembrane region" description="Helical" evidence="1">
    <location>
        <begin position="326"/>
        <end position="343"/>
    </location>
</feature>
<feature type="transmembrane region" description="Helical" evidence="1">
    <location>
        <begin position="156"/>
        <end position="174"/>
    </location>
</feature>
<feature type="transmembrane region" description="Helical" evidence="1">
    <location>
        <begin position="181"/>
        <end position="208"/>
    </location>
</feature>
<dbReference type="Proteomes" id="UP001597158">
    <property type="component" value="Unassembled WGS sequence"/>
</dbReference>
<feature type="domain" description="DUF2157" evidence="2">
    <location>
        <begin position="62"/>
        <end position="181"/>
    </location>
</feature>
<evidence type="ECO:0000313" key="3">
    <source>
        <dbReference type="EMBL" id="MFD1263806.1"/>
    </source>
</evidence>
<feature type="transmembrane region" description="Helical" evidence="1">
    <location>
        <begin position="214"/>
        <end position="231"/>
    </location>
</feature>
<feature type="transmembrane region" description="Helical" evidence="1">
    <location>
        <begin position="101"/>
        <end position="121"/>
    </location>
</feature>
<keyword evidence="1" id="KW-0472">Membrane</keyword>
<feature type="transmembrane region" description="Helical" evidence="1">
    <location>
        <begin position="274"/>
        <end position="292"/>
    </location>
</feature>
<name>A0ABW3WDC8_9RHOO</name>
<accession>A0ABW3WDC8</accession>
<keyword evidence="1" id="KW-0812">Transmembrane</keyword>
<feature type="transmembrane region" description="Helical" evidence="1">
    <location>
        <begin position="243"/>
        <end position="262"/>
    </location>
</feature>